<feature type="transmembrane region" description="Helical" evidence="1">
    <location>
        <begin position="57"/>
        <end position="81"/>
    </location>
</feature>
<dbReference type="AlphaFoldDB" id="A0A6M1UAG4"/>
<keyword evidence="1" id="KW-1133">Transmembrane helix</keyword>
<dbReference type="SUPFAM" id="SSF103481">
    <property type="entry name" value="Multidrug resistance efflux transporter EmrE"/>
    <property type="match status" value="1"/>
</dbReference>
<dbReference type="RefSeq" id="WP_165052931.1">
    <property type="nucleotide sequence ID" value="NZ_JAALFE010000023.1"/>
</dbReference>
<proteinExistence type="predicted"/>
<dbReference type="InterPro" id="IPR037185">
    <property type="entry name" value="EmrE-like"/>
</dbReference>
<keyword evidence="1" id="KW-0472">Membrane</keyword>
<comment type="caution">
    <text evidence="2">The sequence shown here is derived from an EMBL/GenBank/DDBJ whole genome shotgun (WGS) entry which is preliminary data.</text>
</comment>
<evidence type="ECO:0000313" key="2">
    <source>
        <dbReference type="EMBL" id="NGQ92803.1"/>
    </source>
</evidence>
<feature type="transmembrane region" description="Helical" evidence="1">
    <location>
        <begin position="87"/>
        <end position="105"/>
    </location>
</feature>
<gene>
    <name evidence="2" type="ORF">G5V65_18075</name>
</gene>
<reference evidence="2 3" key="1">
    <citation type="submission" date="2020-02" db="EMBL/GenBank/DDBJ databases">
        <title>Rhodobacter translucens sp. nov., a novel bacterium isolated from activated sludge.</title>
        <authorList>
            <person name="Liu J."/>
        </authorList>
    </citation>
    <scope>NUCLEOTIDE SEQUENCE [LARGE SCALE GENOMIC DNA]</scope>
    <source>
        <strain evidence="2 3">HX-7-19</strain>
    </source>
</reference>
<evidence type="ECO:0000313" key="3">
    <source>
        <dbReference type="Proteomes" id="UP000474758"/>
    </source>
</evidence>
<dbReference type="EMBL" id="JAALFE010000023">
    <property type="protein sequence ID" value="NGQ92803.1"/>
    <property type="molecule type" value="Genomic_DNA"/>
</dbReference>
<dbReference type="Proteomes" id="UP000474758">
    <property type="component" value="Unassembled WGS sequence"/>
</dbReference>
<keyword evidence="3" id="KW-1185">Reference proteome</keyword>
<evidence type="ECO:0000256" key="1">
    <source>
        <dbReference type="SAM" id="Phobius"/>
    </source>
</evidence>
<protein>
    <recommendedName>
        <fullName evidence="4">EamA family transporter</fullName>
    </recommendedName>
</protein>
<feature type="transmembrane region" description="Helical" evidence="1">
    <location>
        <begin position="30"/>
        <end position="50"/>
    </location>
</feature>
<evidence type="ECO:0008006" key="4">
    <source>
        <dbReference type="Google" id="ProtNLM"/>
    </source>
</evidence>
<dbReference type="Gene3D" id="1.10.3730.20">
    <property type="match status" value="1"/>
</dbReference>
<name>A0A6M1UAG4_9RHOB</name>
<organism evidence="2 3">
    <name type="scientific">Paragemmobacter kunshanensis</name>
    <dbReference type="NCBI Taxonomy" id="2583234"/>
    <lineage>
        <taxon>Bacteria</taxon>
        <taxon>Pseudomonadati</taxon>
        <taxon>Pseudomonadota</taxon>
        <taxon>Alphaproteobacteria</taxon>
        <taxon>Rhodobacterales</taxon>
        <taxon>Paracoccaceae</taxon>
        <taxon>Paragemmobacter</taxon>
    </lineage>
</organism>
<accession>A0A6M1UAG4</accession>
<sequence>MSAGLMLWLSGAMAAFIAANSVLRAYAGSGAWPTLALALGCFLVGNLMMVRLMRESGLALAVSISSVVQLVALALIGVLWFGERLTGLQAAGVVLGIVAVAMIAWPQGARG</sequence>
<keyword evidence="1" id="KW-0812">Transmembrane</keyword>